<reference evidence="9 10" key="1">
    <citation type="submission" date="2018-12" db="EMBL/GenBank/DDBJ databases">
        <authorList>
            <person name="Li K."/>
        </authorList>
    </citation>
    <scope>NUCLEOTIDE SEQUENCE [LARGE SCALE GENOMIC DNA]</scope>
    <source>
        <strain evidence="10">CR22</strain>
    </source>
</reference>
<feature type="compositionally biased region" description="Polar residues" evidence="6">
    <location>
        <begin position="725"/>
        <end position="736"/>
    </location>
</feature>
<organism evidence="9 10">
    <name type="scientific">Streptomyces aquilus</name>
    <dbReference type="NCBI Taxonomy" id="2548456"/>
    <lineage>
        <taxon>Bacteria</taxon>
        <taxon>Bacillati</taxon>
        <taxon>Actinomycetota</taxon>
        <taxon>Actinomycetes</taxon>
        <taxon>Kitasatosporales</taxon>
        <taxon>Streptomycetaceae</taxon>
        <taxon>Streptomyces</taxon>
    </lineage>
</organism>
<evidence type="ECO:0000256" key="4">
    <source>
        <dbReference type="ARBA" id="ARBA00022989"/>
    </source>
</evidence>
<keyword evidence="5 7" id="KW-0472">Membrane</keyword>
<feature type="transmembrane region" description="Helical" evidence="7">
    <location>
        <begin position="363"/>
        <end position="382"/>
    </location>
</feature>
<accession>A0A3Q9C5I0</accession>
<feature type="transmembrane region" description="Helical" evidence="7">
    <location>
        <begin position="229"/>
        <end position="249"/>
    </location>
</feature>
<feature type="transmembrane region" description="Helical" evidence="7">
    <location>
        <begin position="525"/>
        <end position="544"/>
    </location>
</feature>
<dbReference type="InterPro" id="IPR000731">
    <property type="entry name" value="SSD"/>
</dbReference>
<feature type="transmembrane region" description="Helical" evidence="7">
    <location>
        <begin position="636"/>
        <end position="656"/>
    </location>
</feature>
<dbReference type="PROSITE" id="PS50156">
    <property type="entry name" value="SSD"/>
    <property type="match status" value="1"/>
</dbReference>
<keyword evidence="3 7" id="KW-0812">Transmembrane</keyword>
<dbReference type="GO" id="GO:0005886">
    <property type="term" value="C:plasma membrane"/>
    <property type="evidence" value="ECO:0007669"/>
    <property type="project" value="UniProtKB-SubCell"/>
</dbReference>
<dbReference type="Pfam" id="PF03176">
    <property type="entry name" value="MMPL"/>
    <property type="match status" value="2"/>
</dbReference>
<keyword evidence="4 7" id="KW-1133">Transmembrane helix</keyword>
<dbReference type="AlphaFoldDB" id="A0A3Q9C5I0"/>
<evidence type="ECO:0000259" key="8">
    <source>
        <dbReference type="PROSITE" id="PS50156"/>
    </source>
</evidence>
<dbReference type="PANTHER" id="PTHR33406:SF13">
    <property type="entry name" value="MEMBRANE PROTEIN YDFJ"/>
    <property type="match status" value="1"/>
</dbReference>
<feature type="transmembrane region" description="Helical" evidence="7">
    <location>
        <begin position="304"/>
        <end position="329"/>
    </location>
</feature>
<evidence type="ECO:0000256" key="5">
    <source>
        <dbReference type="ARBA" id="ARBA00023136"/>
    </source>
</evidence>
<feature type="transmembrane region" description="Helical" evidence="7">
    <location>
        <begin position="205"/>
        <end position="223"/>
    </location>
</feature>
<feature type="transmembrane region" description="Helical" evidence="7">
    <location>
        <begin position="668"/>
        <end position="693"/>
    </location>
</feature>
<dbReference type="EMBL" id="CP034463">
    <property type="protein sequence ID" value="AZP22559.1"/>
    <property type="molecule type" value="Genomic_DNA"/>
</dbReference>
<dbReference type="RefSeq" id="WP_126276361.1">
    <property type="nucleotide sequence ID" value="NZ_CP034463.1"/>
</dbReference>
<evidence type="ECO:0000256" key="3">
    <source>
        <dbReference type="ARBA" id="ARBA00022692"/>
    </source>
</evidence>
<feature type="domain" description="SSD" evidence="8">
    <location>
        <begin position="202"/>
        <end position="327"/>
    </location>
</feature>
<evidence type="ECO:0000313" key="10">
    <source>
        <dbReference type="Proteomes" id="UP000280197"/>
    </source>
</evidence>
<evidence type="ECO:0000256" key="6">
    <source>
        <dbReference type="SAM" id="MobiDB-lite"/>
    </source>
</evidence>
<feature type="transmembrane region" description="Helical" evidence="7">
    <location>
        <begin position="556"/>
        <end position="576"/>
    </location>
</feature>
<dbReference type="InterPro" id="IPR004869">
    <property type="entry name" value="MMPL_dom"/>
</dbReference>
<comment type="subcellular location">
    <subcellularLocation>
        <location evidence="1">Cell membrane</location>
        <topology evidence="1">Multi-pass membrane protein</topology>
    </subcellularLocation>
</comment>
<protein>
    <submittedName>
        <fullName evidence="9">MMPL family transporter</fullName>
    </submittedName>
</protein>
<evidence type="ECO:0000256" key="7">
    <source>
        <dbReference type="SAM" id="Phobius"/>
    </source>
</evidence>
<dbReference type="KEGG" id="saqu:EJC51_44725"/>
<keyword evidence="2" id="KW-1003">Cell membrane</keyword>
<dbReference type="SUPFAM" id="SSF82866">
    <property type="entry name" value="Multidrug efflux transporter AcrB transmembrane domain"/>
    <property type="match status" value="2"/>
</dbReference>
<feature type="transmembrane region" description="Helical" evidence="7">
    <location>
        <begin position="588"/>
        <end position="606"/>
    </location>
</feature>
<evidence type="ECO:0000313" key="9">
    <source>
        <dbReference type="EMBL" id="AZP22559.1"/>
    </source>
</evidence>
<dbReference type="Proteomes" id="UP000280197">
    <property type="component" value="Chromosome"/>
</dbReference>
<gene>
    <name evidence="9" type="ORF">EJC51_44725</name>
</gene>
<dbReference type="Gene3D" id="1.20.1640.10">
    <property type="entry name" value="Multidrug efflux transporter AcrB transmembrane domain"/>
    <property type="match status" value="2"/>
</dbReference>
<feature type="transmembrane region" description="Helical" evidence="7">
    <location>
        <begin position="270"/>
        <end position="298"/>
    </location>
</feature>
<evidence type="ECO:0000256" key="2">
    <source>
        <dbReference type="ARBA" id="ARBA00022475"/>
    </source>
</evidence>
<proteinExistence type="predicted"/>
<dbReference type="PANTHER" id="PTHR33406">
    <property type="entry name" value="MEMBRANE PROTEIN MJ1562-RELATED"/>
    <property type="match status" value="1"/>
</dbReference>
<keyword evidence="10" id="KW-1185">Reference proteome</keyword>
<dbReference type="InterPro" id="IPR050545">
    <property type="entry name" value="Mycobact_MmpL"/>
</dbReference>
<sequence length="736" mass="76218">MATLLYRLGRLAFRRRRIVLAVWALVSAAVVAGLGVVGEDTDDTFTIPGSESQQALDTLGRVYPAAGGTSAQIVFTAPEGEKATARKFQAGIAATLKEAADAPQVTAVLSPEQTRAVSKDGRSALAQVQYSVSNAELADGSLDALEDTIAPAEKAGLTVSVGGQAYNSTGVDISAKEVVGVVIALIILVITFGSLLAAGMPVLTAVVGVVIGAGGLLLVSHLTAISSTALTLTVMLGLAVGIDYTLFILSRHRDQLKAGMATDESAARAIGTSGSAVAFAALTVIIAMVGLSVVGIPFLTAMGLAGAGGVAIAALVALTLLPALLGFAGDRLRPRPKKKPAPGGRTAPQQTLGARWVHTVTRIPALTVVLVTAGLLVVAWPARDLRLALPDNGSAAQGTTQRETYDTISEEFGPGLNGPLLILMNTDDAKASSAAQLTAELNTVRKELAATKGVALASAAQRLDPEYALLTVVPTTGSGDEATKDLVKALRDKESPIRSRTGISLQVTGQTAVNVDVSQKLSDSLLTFAIVVVGLCLLILLIVFRSLVVPVKATVGFLLSVAASFGAVVAVFQWGWAADLIDVARTGPVVSFLPIILMAVLFGLAMDYEVFVVSSIHEEYAHGGDARRAVLTGSPLAFRVVTAAALIMVAVFAGFVTMQDAIVKPIAFALAFGVLVDAFLIRMTFVPAVLMWVGRAGWWLPRGLRKILPNVDIEGRDLPKPPAQPSGTPATASERD</sequence>
<evidence type="ECO:0000256" key="1">
    <source>
        <dbReference type="ARBA" id="ARBA00004651"/>
    </source>
</evidence>
<feature type="region of interest" description="Disordered" evidence="6">
    <location>
        <begin position="715"/>
        <end position="736"/>
    </location>
</feature>
<feature type="transmembrane region" description="Helical" evidence="7">
    <location>
        <begin position="178"/>
        <end position="198"/>
    </location>
</feature>
<name>A0A3Q9C5I0_9ACTN</name>